<sequence>MNHQPCGRPTKDNVDISQYNEFIAFLKRQSTVYKGKKSKVLTSTEIDQFLTQAPDEIHLPTNRLGIKAVYI</sequence>
<accession>A0A232EUI8</accession>
<feature type="non-terminal residue" evidence="1">
    <location>
        <position position="71"/>
    </location>
</feature>
<evidence type="ECO:0000313" key="2">
    <source>
        <dbReference type="Proteomes" id="UP000215335"/>
    </source>
</evidence>
<reference evidence="1 2" key="1">
    <citation type="journal article" date="2017" name="Curr. Biol.">
        <title>The Evolution of Venom by Co-option of Single-Copy Genes.</title>
        <authorList>
            <person name="Martinson E.O."/>
            <person name="Mrinalini"/>
            <person name="Kelkar Y.D."/>
            <person name="Chang C.H."/>
            <person name="Werren J.H."/>
        </authorList>
    </citation>
    <scope>NUCLEOTIDE SEQUENCE [LARGE SCALE GENOMIC DNA]</scope>
    <source>
        <strain evidence="1 2">Alberta</strain>
        <tissue evidence="1">Whole body</tissue>
    </source>
</reference>
<dbReference type="Proteomes" id="UP000215335">
    <property type="component" value="Unassembled WGS sequence"/>
</dbReference>
<dbReference type="EMBL" id="NNAY01002118">
    <property type="protein sequence ID" value="OXU22028.1"/>
    <property type="molecule type" value="Genomic_DNA"/>
</dbReference>
<comment type="caution">
    <text evidence="1">The sequence shown here is derived from an EMBL/GenBank/DDBJ whole genome shotgun (WGS) entry which is preliminary data.</text>
</comment>
<evidence type="ECO:0000313" key="1">
    <source>
        <dbReference type="EMBL" id="OXU22028.1"/>
    </source>
</evidence>
<proteinExistence type="predicted"/>
<name>A0A232EUI8_9HYME</name>
<dbReference type="AlphaFoldDB" id="A0A232EUI8"/>
<protein>
    <submittedName>
        <fullName evidence="1">Uncharacterized protein</fullName>
    </submittedName>
</protein>
<organism evidence="1 2">
    <name type="scientific">Trichomalopsis sarcophagae</name>
    <dbReference type="NCBI Taxonomy" id="543379"/>
    <lineage>
        <taxon>Eukaryota</taxon>
        <taxon>Metazoa</taxon>
        <taxon>Ecdysozoa</taxon>
        <taxon>Arthropoda</taxon>
        <taxon>Hexapoda</taxon>
        <taxon>Insecta</taxon>
        <taxon>Pterygota</taxon>
        <taxon>Neoptera</taxon>
        <taxon>Endopterygota</taxon>
        <taxon>Hymenoptera</taxon>
        <taxon>Apocrita</taxon>
        <taxon>Proctotrupomorpha</taxon>
        <taxon>Chalcidoidea</taxon>
        <taxon>Pteromalidae</taxon>
        <taxon>Pteromalinae</taxon>
        <taxon>Trichomalopsis</taxon>
    </lineage>
</organism>
<gene>
    <name evidence="1" type="ORF">TSAR_015163</name>
</gene>
<keyword evidence="2" id="KW-1185">Reference proteome</keyword>